<evidence type="ECO:0000256" key="7">
    <source>
        <dbReference type="SAM" id="Phobius"/>
    </source>
</evidence>
<reference evidence="10 11" key="1">
    <citation type="submission" date="2018-04" db="EMBL/GenBank/DDBJ databases">
        <title>Novel species isolated from glacier.</title>
        <authorList>
            <person name="Liu Q."/>
            <person name="Xin Y.-H."/>
        </authorList>
    </citation>
    <scope>NUCLEOTIDE SEQUENCE [LARGE SCALE GENOMIC DNA]</scope>
    <source>
        <strain evidence="10 11">GT1R17</strain>
    </source>
</reference>
<proteinExistence type="predicted"/>
<keyword evidence="8" id="KW-0732">Signal</keyword>
<keyword evidence="4" id="KW-0201">Cytochrome c-type biogenesis</keyword>
<dbReference type="Gene3D" id="3.40.30.10">
    <property type="entry name" value="Glutaredoxin"/>
    <property type="match status" value="1"/>
</dbReference>
<gene>
    <name evidence="10" type="ORF">CJD38_14770</name>
</gene>
<keyword evidence="5 7" id="KW-1133">Transmembrane helix</keyword>
<keyword evidence="11" id="KW-1185">Reference proteome</keyword>
<dbReference type="PANTHER" id="PTHR32234">
    <property type="entry name" value="THIOL:DISULFIDE INTERCHANGE PROTEIN DSBD"/>
    <property type="match status" value="1"/>
</dbReference>
<dbReference type="Pfam" id="PF13899">
    <property type="entry name" value="Thioredoxin_7"/>
    <property type="match status" value="1"/>
</dbReference>
<evidence type="ECO:0000256" key="3">
    <source>
        <dbReference type="ARBA" id="ARBA00022692"/>
    </source>
</evidence>
<dbReference type="PANTHER" id="PTHR32234:SF3">
    <property type="entry name" value="SUPPRESSION OF COPPER SENSITIVITY PROTEIN"/>
    <property type="match status" value="1"/>
</dbReference>
<feature type="domain" description="Thioredoxin" evidence="9">
    <location>
        <begin position="555"/>
        <end position="680"/>
    </location>
</feature>
<dbReference type="InterPro" id="IPR003834">
    <property type="entry name" value="Cyt_c_assmbl_TM_dom"/>
</dbReference>
<dbReference type="Pfam" id="PF02683">
    <property type="entry name" value="DsbD_TM"/>
    <property type="match status" value="1"/>
</dbReference>
<protein>
    <recommendedName>
        <fullName evidence="9">Thioredoxin domain-containing protein</fullName>
    </recommendedName>
</protein>
<dbReference type="GO" id="GO:0015035">
    <property type="term" value="F:protein-disulfide reductase activity"/>
    <property type="evidence" value="ECO:0007669"/>
    <property type="project" value="TreeGrafter"/>
</dbReference>
<comment type="subcellular location">
    <subcellularLocation>
        <location evidence="1">Cell membrane</location>
        <topology evidence="1">Multi-pass membrane protein</topology>
    </subcellularLocation>
</comment>
<accession>A0A2T5MDX0</accession>
<dbReference type="GO" id="GO:0045454">
    <property type="term" value="P:cell redox homeostasis"/>
    <property type="evidence" value="ECO:0007669"/>
    <property type="project" value="TreeGrafter"/>
</dbReference>
<feature type="transmembrane region" description="Helical" evidence="7">
    <location>
        <begin position="446"/>
        <end position="469"/>
    </location>
</feature>
<dbReference type="Pfam" id="PF11412">
    <property type="entry name" value="DsbD_N"/>
    <property type="match status" value="1"/>
</dbReference>
<feature type="transmembrane region" description="Helical" evidence="7">
    <location>
        <begin position="290"/>
        <end position="314"/>
    </location>
</feature>
<keyword evidence="2" id="KW-1003">Cell membrane</keyword>
<dbReference type="GO" id="GO:0005886">
    <property type="term" value="C:plasma membrane"/>
    <property type="evidence" value="ECO:0007669"/>
    <property type="project" value="UniProtKB-SubCell"/>
</dbReference>
<evidence type="ECO:0000256" key="6">
    <source>
        <dbReference type="ARBA" id="ARBA00023136"/>
    </source>
</evidence>
<evidence type="ECO:0000313" key="10">
    <source>
        <dbReference type="EMBL" id="PTU30747.1"/>
    </source>
</evidence>
<dbReference type="AlphaFoldDB" id="A0A2T5MDX0"/>
<evidence type="ECO:0000256" key="4">
    <source>
        <dbReference type="ARBA" id="ARBA00022748"/>
    </source>
</evidence>
<dbReference type="InterPro" id="IPR036249">
    <property type="entry name" value="Thioredoxin-like_sf"/>
</dbReference>
<dbReference type="Proteomes" id="UP000244248">
    <property type="component" value="Unassembled WGS sequence"/>
</dbReference>
<dbReference type="RefSeq" id="WP_107941119.1">
    <property type="nucleotide sequence ID" value="NZ_QANS01000005.1"/>
</dbReference>
<evidence type="ECO:0000256" key="5">
    <source>
        <dbReference type="ARBA" id="ARBA00022989"/>
    </source>
</evidence>
<dbReference type="OrthoDB" id="9811036at2"/>
<evidence type="ECO:0000256" key="1">
    <source>
        <dbReference type="ARBA" id="ARBA00004651"/>
    </source>
</evidence>
<evidence type="ECO:0000256" key="2">
    <source>
        <dbReference type="ARBA" id="ARBA00022475"/>
    </source>
</evidence>
<dbReference type="InterPro" id="IPR035671">
    <property type="entry name" value="DsbD_gamma"/>
</dbReference>
<dbReference type="InterPro" id="IPR028250">
    <property type="entry name" value="DsbDN"/>
</dbReference>
<feature type="chain" id="PRO_5015536680" description="Thioredoxin domain-containing protein" evidence="8">
    <location>
        <begin position="23"/>
        <end position="680"/>
    </location>
</feature>
<dbReference type="PROSITE" id="PS51352">
    <property type="entry name" value="THIOREDOXIN_2"/>
    <property type="match status" value="1"/>
</dbReference>
<evidence type="ECO:0000259" key="9">
    <source>
        <dbReference type="PROSITE" id="PS51352"/>
    </source>
</evidence>
<feature type="transmembrane region" description="Helical" evidence="7">
    <location>
        <begin position="415"/>
        <end position="440"/>
    </location>
</feature>
<evidence type="ECO:0000256" key="8">
    <source>
        <dbReference type="SAM" id="SignalP"/>
    </source>
</evidence>
<dbReference type="GO" id="GO:0017004">
    <property type="term" value="P:cytochrome complex assembly"/>
    <property type="evidence" value="ECO:0007669"/>
    <property type="project" value="UniProtKB-KW"/>
</dbReference>
<feature type="transmembrane region" description="Helical" evidence="7">
    <location>
        <begin position="372"/>
        <end position="394"/>
    </location>
</feature>
<organism evidence="10 11">
    <name type="scientific">Stenotrophobium rhamnosiphilum</name>
    <dbReference type="NCBI Taxonomy" id="2029166"/>
    <lineage>
        <taxon>Bacteria</taxon>
        <taxon>Pseudomonadati</taxon>
        <taxon>Pseudomonadota</taxon>
        <taxon>Gammaproteobacteria</taxon>
        <taxon>Nevskiales</taxon>
        <taxon>Nevskiaceae</taxon>
        <taxon>Stenotrophobium</taxon>
    </lineage>
</organism>
<dbReference type="EMBL" id="QANS01000005">
    <property type="protein sequence ID" value="PTU30747.1"/>
    <property type="molecule type" value="Genomic_DNA"/>
</dbReference>
<keyword evidence="3 7" id="KW-0812">Transmembrane</keyword>
<feature type="signal peptide" evidence="8">
    <location>
        <begin position="1"/>
        <end position="22"/>
    </location>
</feature>
<feature type="transmembrane region" description="Helical" evidence="7">
    <location>
        <begin position="334"/>
        <end position="357"/>
    </location>
</feature>
<feature type="transmembrane region" description="Helical" evidence="7">
    <location>
        <begin position="513"/>
        <end position="531"/>
    </location>
</feature>
<keyword evidence="6 7" id="KW-0472">Membrane</keyword>
<comment type="caution">
    <text evidence="10">The sequence shown here is derived from an EMBL/GenBank/DDBJ whole genome shotgun (WGS) entry which is preliminary data.</text>
</comment>
<evidence type="ECO:0000313" key="11">
    <source>
        <dbReference type="Proteomes" id="UP000244248"/>
    </source>
</evidence>
<dbReference type="SUPFAM" id="SSF52833">
    <property type="entry name" value="Thioredoxin-like"/>
    <property type="match status" value="1"/>
</dbReference>
<dbReference type="InterPro" id="IPR013766">
    <property type="entry name" value="Thioredoxin_domain"/>
</dbReference>
<feature type="transmembrane region" description="Helical" evidence="7">
    <location>
        <begin position="489"/>
        <end position="507"/>
    </location>
</feature>
<sequence>MNIRLRFLLLLALLSASITAHAAPVRADHIEAELIAEHTALKPGENWVALRLKPDANWHTYWQNPGDVGLPTQLGWTLPKGVTAGAIQWPYPQLHKLGGLGYFGYGEETLHLVQITLPANWPSSRPVDLKAEAKWLVCADVCIPGKATLSLTLPTNAAPAIDSRWTQLFAETRARLPIAAPWKSQFSASNGDFSLRLEGAKLEGATITFFQYDSDLLNSAAPQRIAFDADGIRLSQKLSPYFAKAPAKAQGVLVVQQSGKTQAYELTAEPGTVAVVKTVAKVDTPITLPLVLLFAVLGGLILNLMPCVFPVLSLKAISVMQNRGHAAKQQRGHALAYTAGVVLSCGAVAVTLLALRAGGQAIGWGFQLQSPIFVGLLAYLMFALGLSMSGAVEFGTRLMGVGQSLTQGSGYGSSFFTGVLATIVASPCTAPFMGTALGYALTQPPLLSLSVFLALGLGLALPFLLLGFFPRLAAFLPRPGAWMETFKQVMAYPLYLTVVWLIWVLAHQTSIDGAGVALVGLVLVAFALWLWNRRGVLAKTLQIASLAGALALLAHPLLQTTPASAALSVDPSGVYSAERLQKLRSQGHTVFIDFTADWCITCKVNEQTVLKTKRVQEAFAAKNVTTLVGDWTRADPEITKVLEEFGRSGVPLYLMYVNGGEPKVLPQILTTDTVLEALNP</sequence>
<dbReference type="CDD" id="cd02953">
    <property type="entry name" value="DsbDgamma"/>
    <property type="match status" value="1"/>
</dbReference>
<name>A0A2T5MDX0_9GAMM</name>